<gene>
    <name evidence="3" type="ORF">S01H1_49359</name>
</gene>
<proteinExistence type="predicted"/>
<dbReference type="PANTHER" id="PTHR43794:SF11">
    <property type="entry name" value="AMIDOHYDROLASE-RELATED DOMAIN-CONTAINING PROTEIN"/>
    <property type="match status" value="1"/>
</dbReference>
<dbReference type="InterPro" id="IPR011059">
    <property type="entry name" value="Metal-dep_hydrolase_composite"/>
</dbReference>
<name>X0WAM7_9ZZZZ</name>
<keyword evidence="1" id="KW-0378">Hydrolase</keyword>
<accession>X0WAM7</accession>
<reference evidence="3" key="1">
    <citation type="journal article" date="2014" name="Front. Microbiol.">
        <title>High frequency of phylogenetically diverse reductive dehalogenase-homologous genes in deep subseafloor sedimentary metagenomes.</title>
        <authorList>
            <person name="Kawai M."/>
            <person name="Futagami T."/>
            <person name="Toyoda A."/>
            <person name="Takaki Y."/>
            <person name="Nishi S."/>
            <person name="Hori S."/>
            <person name="Arai W."/>
            <person name="Tsubouchi T."/>
            <person name="Morono Y."/>
            <person name="Uchiyama I."/>
            <person name="Ito T."/>
            <person name="Fujiyama A."/>
            <person name="Inagaki F."/>
            <person name="Takami H."/>
        </authorList>
    </citation>
    <scope>NUCLEOTIDE SEQUENCE</scope>
    <source>
        <strain evidence="3">Expedition CK06-06</strain>
    </source>
</reference>
<dbReference type="PANTHER" id="PTHR43794">
    <property type="entry name" value="AMINOHYDROLASE SSNA-RELATED"/>
    <property type="match status" value="1"/>
</dbReference>
<evidence type="ECO:0000259" key="2">
    <source>
        <dbReference type="Pfam" id="PF01979"/>
    </source>
</evidence>
<protein>
    <recommendedName>
        <fullName evidence="2">Amidohydrolase-related domain-containing protein</fullName>
    </recommendedName>
</protein>
<dbReference type="Gene3D" id="2.30.40.10">
    <property type="entry name" value="Urease, subunit C, domain 1"/>
    <property type="match status" value="1"/>
</dbReference>
<dbReference type="GO" id="GO:0016810">
    <property type="term" value="F:hydrolase activity, acting on carbon-nitrogen (but not peptide) bonds"/>
    <property type="evidence" value="ECO:0007669"/>
    <property type="project" value="InterPro"/>
</dbReference>
<dbReference type="InterPro" id="IPR032466">
    <property type="entry name" value="Metal_Hydrolase"/>
</dbReference>
<evidence type="ECO:0000256" key="1">
    <source>
        <dbReference type="ARBA" id="ARBA00022801"/>
    </source>
</evidence>
<dbReference type="SUPFAM" id="SSF51338">
    <property type="entry name" value="Composite domain of metallo-dependent hydrolases"/>
    <property type="match status" value="1"/>
</dbReference>
<dbReference type="InterPro" id="IPR050287">
    <property type="entry name" value="MTA/SAH_deaminase"/>
</dbReference>
<evidence type="ECO:0000313" key="3">
    <source>
        <dbReference type="EMBL" id="GAG21638.1"/>
    </source>
</evidence>
<feature type="domain" description="Amidohydrolase-related" evidence="2">
    <location>
        <begin position="38"/>
        <end position="260"/>
    </location>
</feature>
<feature type="non-terminal residue" evidence="3">
    <location>
        <position position="261"/>
    </location>
</feature>
<comment type="caution">
    <text evidence="3">The sequence shown here is derived from an EMBL/GenBank/DDBJ whole genome shotgun (WGS) entry which is preliminary data.</text>
</comment>
<dbReference type="SUPFAM" id="SSF51556">
    <property type="entry name" value="Metallo-dependent hydrolases"/>
    <property type="match status" value="1"/>
</dbReference>
<dbReference type="Pfam" id="PF01979">
    <property type="entry name" value="Amidohydro_1"/>
    <property type="match status" value="1"/>
</dbReference>
<feature type="non-terminal residue" evidence="3">
    <location>
        <position position="1"/>
    </location>
</feature>
<dbReference type="Gene3D" id="3.20.20.140">
    <property type="entry name" value="Metal-dependent hydrolases"/>
    <property type="match status" value="1"/>
</dbReference>
<dbReference type="EMBL" id="BARS01031748">
    <property type="protein sequence ID" value="GAG21638.1"/>
    <property type="molecule type" value="Genomic_DNA"/>
</dbReference>
<sequence length="261" mass="29469">LKDAAVFISKGIIQGVGTKKEINQNFSASKTIDGTNRILLPGLVNTHSHSVQTFLRGKADDYALLDWLKKVVLPGEAHFTSEEVYNSSLLGFAEMIRTGTTTTNDMLTTHDSIMGIKAAEEIGIRARIGKMLMDYKNDFPEIVREDTETVIESARKQIDEYHQTQNGRIKYTLNARFLLSCSPELMKLIVETRDEYEDLMIHSHASESQAECDAVVKMYGASYFRSLKKLNALGRETILAHGIWLDDEEYEIVKQTNTRIT</sequence>
<organism evidence="3">
    <name type="scientific">marine sediment metagenome</name>
    <dbReference type="NCBI Taxonomy" id="412755"/>
    <lineage>
        <taxon>unclassified sequences</taxon>
        <taxon>metagenomes</taxon>
        <taxon>ecological metagenomes</taxon>
    </lineage>
</organism>
<dbReference type="AlphaFoldDB" id="X0WAM7"/>
<dbReference type="InterPro" id="IPR006680">
    <property type="entry name" value="Amidohydro-rel"/>
</dbReference>